<evidence type="ECO:0000313" key="1">
    <source>
        <dbReference type="EMBL" id="EMT54574.1"/>
    </source>
</evidence>
<dbReference type="PATRIC" id="fig|1300222.3.peg.674"/>
<comment type="caution">
    <text evidence="1">The sequence shown here is derived from an EMBL/GenBank/DDBJ whole genome shotgun (WGS) entry which is preliminary data.</text>
</comment>
<dbReference type="AlphaFoldDB" id="M8DE24"/>
<keyword evidence="2" id="KW-1185">Reference proteome</keyword>
<gene>
    <name evidence="1" type="ORF">I532_03180</name>
</gene>
<proteinExistence type="predicted"/>
<evidence type="ECO:0000313" key="2">
    <source>
        <dbReference type="Proteomes" id="UP000012081"/>
    </source>
</evidence>
<accession>M8DE24</accession>
<dbReference type="STRING" id="1300222.I532_03180"/>
<name>M8DE24_9BACL</name>
<sequence>MRIYRFLFETATRQWIEVIKAPSMFEAAKEAKKLASTRSKAMAAPISFSFHHVASV</sequence>
<organism evidence="1 2">
    <name type="scientific">Brevibacillus borstelensis AK1</name>
    <dbReference type="NCBI Taxonomy" id="1300222"/>
    <lineage>
        <taxon>Bacteria</taxon>
        <taxon>Bacillati</taxon>
        <taxon>Bacillota</taxon>
        <taxon>Bacilli</taxon>
        <taxon>Bacillales</taxon>
        <taxon>Paenibacillaceae</taxon>
        <taxon>Brevibacillus</taxon>
    </lineage>
</organism>
<protein>
    <submittedName>
        <fullName evidence="1">Uncharacterized protein</fullName>
    </submittedName>
</protein>
<reference evidence="1 2" key="1">
    <citation type="submission" date="2013-03" db="EMBL/GenBank/DDBJ databases">
        <title>Assembly of a new bacterial strain Brevibacillus borstelensis AK1.</title>
        <authorList>
            <person name="Rajan I."/>
            <person name="PoliReddy D."/>
            <person name="Sugumar T."/>
            <person name="Rathinam K."/>
            <person name="Alqarawi S."/>
            <person name="Khalil A.B."/>
            <person name="Sivakumar N."/>
        </authorList>
    </citation>
    <scope>NUCLEOTIDE SEQUENCE [LARGE SCALE GENOMIC DNA]</scope>
    <source>
        <strain evidence="1 2">AK1</strain>
    </source>
</reference>
<dbReference type="Proteomes" id="UP000012081">
    <property type="component" value="Unassembled WGS sequence"/>
</dbReference>
<dbReference type="EMBL" id="APBN01000001">
    <property type="protein sequence ID" value="EMT54574.1"/>
    <property type="molecule type" value="Genomic_DNA"/>
</dbReference>